<protein>
    <submittedName>
        <fullName evidence="2">Putative phosphoribosyltransferase</fullName>
    </submittedName>
</protein>
<dbReference type="AlphaFoldDB" id="A0A2A9HHJ4"/>
<dbReference type="Gene3D" id="3.30.1310.20">
    <property type="entry name" value="PRTase-like"/>
    <property type="match status" value="1"/>
</dbReference>
<keyword evidence="3" id="KW-1185">Reference proteome</keyword>
<evidence type="ECO:0000313" key="2">
    <source>
        <dbReference type="EMBL" id="PFG75278.1"/>
    </source>
</evidence>
<dbReference type="InterPro" id="IPR000836">
    <property type="entry name" value="PRTase_dom"/>
</dbReference>
<dbReference type="SUPFAM" id="SSF53271">
    <property type="entry name" value="PRTase-like"/>
    <property type="match status" value="1"/>
</dbReference>
<keyword evidence="2" id="KW-0808">Transferase</keyword>
<dbReference type="GO" id="GO:0016757">
    <property type="term" value="F:glycosyltransferase activity"/>
    <property type="evidence" value="ECO:0007669"/>
    <property type="project" value="UniProtKB-KW"/>
</dbReference>
<dbReference type="Gene3D" id="3.40.50.2020">
    <property type="match status" value="1"/>
</dbReference>
<dbReference type="CDD" id="cd06223">
    <property type="entry name" value="PRTases_typeI"/>
    <property type="match status" value="1"/>
</dbReference>
<gene>
    <name evidence="2" type="ORF">A9A59_2546</name>
</gene>
<name>A0A2A9HHJ4_TEPT2</name>
<comment type="caution">
    <text evidence="2">The sequence shown here is derived from an EMBL/GenBank/DDBJ whole genome shotgun (WGS) entry which is preliminary data.</text>
</comment>
<dbReference type="EMBL" id="PDJQ01000001">
    <property type="protein sequence ID" value="PFG75278.1"/>
    <property type="molecule type" value="Genomic_DNA"/>
</dbReference>
<dbReference type="Pfam" id="PF00156">
    <property type="entry name" value="Pribosyltran"/>
    <property type="match status" value="1"/>
</dbReference>
<dbReference type="InterPro" id="IPR029057">
    <property type="entry name" value="PRTase-like"/>
</dbReference>
<reference evidence="2 3" key="1">
    <citation type="submission" date="2017-09" db="EMBL/GenBank/DDBJ databases">
        <title>Sequencing the genomes of two abundant thermophiles in Great Basin hot springs: Thermocrinis jamiesonii and novel Chloroflexi Thermoflexus hugenholtzii.</title>
        <authorList>
            <person name="Hedlund B."/>
        </authorList>
    </citation>
    <scope>NUCLEOTIDE SEQUENCE [LARGE SCALE GENOMIC DNA]</scope>
    <source>
        <strain evidence="2 3">G233</strain>
    </source>
</reference>
<dbReference type="RefSeq" id="WP_098504602.1">
    <property type="nucleotide sequence ID" value="NZ_PDJQ01000001.1"/>
</dbReference>
<proteinExistence type="predicted"/>
<organism evidence="2 3">
    <name type="scientific">Tepidiforma thermophila (strain KCTC 52669 / CGMCC 1.13589 / G233)</name>
    <dbReference type="NCBI Taxonomy" id="2761530"/>
    <lineage>
        <taxon>Bacteria</taxon>
        <taxon>Bacillati</taxon>
        <taxon>Chloroflexota</taxon>
        <taxon>Tepidiformia</taxon>
        <taxon>Tepidiformales</taxon>
        <taxon>Tepidiformaceae</taxon>
        <taxon>Tepidiforma</taxon>
    </lineage>
</organism>
<keyword evidence="2" id="KW-0328">Glycosyltransferase</keyword>
<evidence type="ECO:0000313" key="3">
    <source>
        <dbReference type="Proteomes" id="UP000223071"/>
    </source>
</evidence>
<evidence type="ECO:0000259" key="1">
    <source>
        <dbReference type="Pfam" id="PF00156"/>
    </source>
</evidence>
<feature type="domain" description="Phosphoribosyltransferase" evidence="1">
    <location>
        <begin position="28"/>
        <end position="165"/>
    </location>
</feature>
<sequence length="217" mass="22683">MSDRFADRREAGRLLGEALRRLALPPGTIILGLARGGVIVAAEAARALGLPLDVLVVRKLGVPGQPELAFGAIASGGHRVLNPHVIAEAGITDAEIAAVARDEERELQRREAAYRGGRPPLDLRGRTVVLVDDGLATGASMRVAVEAVRALGAARVIVAVPVAPPGVCEELAAEFPGLECLVLRTPEPFYAVGLWYRSFPHTTDEEVTAALAAAPAG</sequence>
<accession>A0A2A9HHJ4</accession>
<dbReference type="Proteomes" id="UP000223071">
    <property type="component" value="Unassembled WGS sequence"/>
</dbReference>